<gene>
    <name evidence="2" type="ORF">LCGC14_2660440</name>
</gene>
<comment type="caution">
    <text evidence="2">The sequence shown here is derived from an EMBL/GenBank/DDBJ whole genome shotgun (WGS) entry which is preliminary data.</text>
</comment>
<organism evidence="2">
    <name type="scientific">marine sediment metagenome</name>
    <dbReference type="NCBI Taxonomy" id="412755"/>
    <lineage>
        <taxon>unclassified sequences</taxon>
        <taxon>metagenomes</taxon>
        <taxon>ecological metagenomes</taxon>
    </lineage>
</organism>
<dbReference type="Pfam" id="PF22530">
    <property type="entry name" value="Terminase-T7_RNaseH-like"/>
    <property type="match status" value="1"/>
</dbReference>
<dbReference type="InterPro" id="IPR054762">
    <property type="entry name" value="Gp19_RNaseH-like"/>
</dbReference>
<feature type="domain" description="Terminase large subunit ribonuclease H-like" evidence="1">
    <location>
        <begin position="199"/>
        <end position="295"/>
    </location>
</feature>
<reference evidence="2" key="1">
    <citation type="journal article" date="2015" name="Nature">
        <title>Complex archaea that bridge the gap between prokaryotes and eukaryotes.</title>
        <authorList>
            <person name="Spang A."/>
            <person name="Saw J.H."/>
            <person name="Jorgensen S.L."/>
            <person name="Zaremba-Niedzwiedzka K."/>
            <person name="Martijn J."/>
            <person name="Lind A.E."/>
            <person name="van Eijk R."/>
            <person name="Schleper C."/>
            <person name="Guy L."/>
            <person name="Ettema T.J."/>
        </authorList>
    </citation>
    <scope>NUCLEOTIDE SEQUENCE</scope>
</reference>
<sequence length="369" mass="42121">IDKYPIWILGLGITGSVRGINLEDFRPDLIVIDDVINEENSATDDQRNKIEDLILGALQNSLAPATESPDAKMVMLQTPLDKEDASCKALDDVEWKSMVFGCWTAETANLPLNQQVSCWEARWPTETLRAMKEAAIHRNKLSLWLREKECVLISPETSAFKEAWLQYYEVAPEQHLMNIVIVVDPVPPPTDIQIKKGLRGKDYEAFSVVGKYKGKFFLLEYSLNRGHEPDWTIMEFFRLCTKWRPRCVVVETVAYQKTLSWLLKKAMQHQRRYFVIKEYTDKRSKYDRIVDGLSGPTSNEVFFVKTEHTEFVSQFRTYPSVSHDDLIEATAIAVAELTGANYDAGDEAWEDIMADEEDIPPLVYAGGAP</sequence>
<dbReference type="Gene3D" id="3.30.420.240">
    <property type="match status" value="1"/>
</dbReference>
<protein>
    <recommendedName>
        <fullName evidence="1">Terminase large subunit ribonuclease H-like domain-containing protein</fullName>
    </recommendedName>
</protein>
<name>A0A0F9CJ04_9ZZZZ</name>
<dbReference type="AlphaFoldDB" id="A0A0F9CJ04"/>
<accession>A0A0F9CJ04</accession>
<evidence type="ECO:0000313" key="2">
    <source>
        <dbReference type="EMBL" id="KKK96671.1"/>
    </source>
</evidence>
<proteinExistence type="predicted"/>
<feature type="non-terminal residue" evidence="2">
    <location>
        <position position="1"/>
    </location>
</feature>
<dbReference type="EMBL" id="LAZR01046377">
    <property type="protein sequence ID" value="KKK96671.1"/>
    <property type="molecule type" value="Genomic_DNA"/>
</dbReference>
<evidence type="ECO:0000259" key="1">
    <source>
        <dbReference type="Pfam" id="PF22530"/>
    </source>
</evidence>